<keyword evidence="1" id="KW-0812">Transmembrane</keyword>
<keyword evidence="3" id="KW-1185">Reference proteome</keyword>
<feature type="transmembrane region" description="Helical" evidence="1">
    <location>
        <begin position="200"/>
        <end position="224"/>
    </location>
</feature>
<gene>
    <name evidence="2" type="ORF">HYG85_10885</name>
</gene>
<sequence length="371" mass="43113">MFILTKYELGKIFQKKIIYVALFLFLILSSINIYNSFQIYDYDLYLIPKDLQKPITENIFENKIKNINEGYIYGELTDSEKKSVNLYTAISDAKNNYDSLIIEKNSILEQLNTITNKSTFNYRNTKLQYEMFNKIPRPYIFNEQGWYEVVNYINQNGMLYVCILIILGISTAITSEYSTYMDSIIKSSKKGKKQFITAKIYASIIYTVIISLIFAAFNSIPYLMSLDNYGYNVPIQNIYDFIHSPYLLTIGQYLLVQFLVHLAGAIIFSLIVLLVSALCRSMLTSIFLSSSIWALPLVIEQYTYVEDKTPGIIDFSLTNIIKAAPLFRTYKTYNILGYPVLYPYLLIGIYIILVPVILYLVYYFFKNKHVQ</sequence>
<reference evidence="2 3" key="1">
    <citation type="submission" date="2020-07" db="EMBL/GenBank/DDBJ databases">
        <title>Vallitalea guaymasensis genome.</title>
        <authorList>
            <person name="Postec A."/>
        </authorList>
    </citation>
    <scope>NUCLEOTIDE SEQUENCE [LARGE SCALE GENOMIC DNA]</scope>
    <source>
        <strain evidence="2 3">Ra1766G1</strain>
    </source>
</reference>
<proteinExistence type="predicted"/>
<dbReference type="AlphaFoldDB" id="A0A8J8SCG1"/>
<dbReference type="RefSeq" id="WP_212693477.1">
    <property type="nucleotide sequence ID" value="NZ_CP058561.1"/>
</dbReference>
<evidence type="ECO:0000313" key="2">
    <source>
        <dbReference type="EMBL" id="QUH29396.1"/>
    </source>
</evidence>
<dbReference type="EMBL" id="CP058561">
    <property type="protein sequence ID" value="QUH29396.1"/>
    <property type="molecule type" value="Genomic_DNA"/>
</dbReference>
<dbReference type="KEGG" id="vgu:HYG85_10885"/>
<evidence type="ECO:0000256" key="1">
    <source>
        <dbReference type="SAM" id="Phobius"/>
    </source>
</evidence>
<protein>
    <submittedName>
        <fullName evidence="2">Uncharacterized protein</fullName>
    </submittedName>
</protein>
<feature type="transmembrane region" description="Helical" evidence="1">
    <location>
        <begin position="17"/>
        <end position="37"/>
    </location>
</feature>
<feature type="transmembrane region" description="Helical" evidence="1">
    <location>
        <begin position="254"/>
        <end position="275"/>
    </location>
</feature>
<feature type="transmembrane region" description="Helical" evidence="1">
    <location>
        <begin position="157"/>
        <end position="179"/>
    </location>
</feature>
<feature type="transmembrane region" description="Helical" evidence="1">
    <location>
        <begin position="282"/>
        <end position="299"/>
    </location>
</feature>
<organism evidence="2 3">
    <name type="scientific">Vallitalea guaymasensis</name>
    <dbReference type="NCBI Taxonomy" id="1185412"/>
    <lineage>
        <taxon>Bacteria</taxon>
        <taxon>Bacillati</taxon>
        <taxon>Bacillota</taxon>
        <taxon>Clostridia</taxon>
        <taxon>Lachnospirales</taxon>
        <taxon>Vallitaleaceae</taxon>
        <taxon>Vallitalea</taxon>
    </lineage>
</organism>
<keyword evidence="1" id="KW-0472">Membrane</keyword>
<dbReference type="Proteomes" id="UP000677305">
    <property type="component" value="Chromosome"/>
</dbReference>
<feature type="transmembrane region" description="Helical" evidence="1">
    <location>
        <begin position="341"/>
        <end position="365"/>
    </location>
</feature>
<accession>A0A8J8SCG1</accession>
<name>A0A8J8SCG1_9FIRM</name>
<evidence type="ECO:0000313" key="3">
    <source>
        <dbReference type="Proteomes" id="UP000677305"/>
    </source>
</evidence>
<keyword evidence="1" id="KW-1133">Transmembrane helix</keyword>